<feature type="compositionally biased region" description="Basic and acidic residues" evidence="9">
    <location>
        <begin position="160"/>
        <end position="172"/>
    </location>
</feature>
<dbReference type="GO" id="GO:0061603">
    <property type="term" value="F:molybdenum cofactor guanylyltransferase activity"/>
    <property type="evidence" value="ECO:0007669"/>
    <property type="project" value="UniProtKB-EC"/>
</dbReference>
<feature type="binding site" evidence="8">
    <location>
        <position position="110"/>
    </location>
    <ligand>
        <name>GTP</name>
        <dbReference type="ChEBI" id="CHEBI:37565"/>
    </ligand>
</feature>
<evidence type="ECO:0000256" key="9">
    <source>
        <dbReference type="SAM" id="MobiDB-lite"/>
    </source>
</evidence>
<dbReference type="InterPro" id="IPR025877">
    <property type="entry name" value="MobA-like_NTP_Trfase"/>
</dbReference>
<feature type="domain" description="MobA-like NTP transferase" evidence="10">
    <location>
        <begin position="40"/>
        <end position="227"/>
    </location>
</feature>
<dbReference type="Pfam" id="PF12804">
    <property type="entry name" value="NTP_transf_3"/>
    <property type="match status" value="1"/>
</dbReference>
<evidence type="ECO:0000256" key="6">
    <source>
        <dbReference type="ARBA" id="ARBA00023134"/>
    </source>
</evidence>
<comment type="catalytic activity">
    <reaction evidence="8">
        <text>Mo-molybdopterin + GTP + H(+) = Mo-molybdopterin guanine dinucleotide + diphosphate</text>
        <dbReference type="Rhea" id="RHEA:34243"/>
        <dbReference type="ChEBI" id="CHEBI:15378"/>
        <dbReference type="ChEBI" id="CHEBI:33019"/>
        <dbReference type="ChEBI" id="CHEBI:37565"/>
        <dbReference type="ChEBI" id="CHEBI:71302"/>
        <dbReference type="ChEBI" id="CHEBI:71310"/>
        <dbReference type="EC" id="2.7.7.77"/>
    </reaction>
</comment>
<keyword evidence="2 8" id="KW-0808">Transferase</keyword>
<sequence>MTRERQNRPSRTDVPTAVNVSTVSDTTAAPTAPTTPDATAVVLAGGESTRFGHGHKALATLDGESLIRRVVGTLRTVTGRPPIVAVRTADQRERLAAALPAAWDVRFVRDAERLSGPLAGVSAAASAAETPWLFVAGCDMPLLEPHAVAALFERAASRNGDGDRLISADGDRPASTGGDRSVPPAIVPVSERGHEPLHALYRRSAVRDNVSELAPDDGLGALLDRLDGVEYVGFDALPASVGRSVTNVNTRTELARVAAGCEVRR</sequence>
<dbReference type="HAMAP" id="MF_00316">
    <property type="entry name" value="MobA"/>
    <property type="match status" value="1"/>
</dbReference>
<organism evidence="11 12">
    <name type="scientific">Haloferax sulfurifontis</name>
    <dbReference type="NCBI Taxonomy" id="255616"/>
    <lineage>
        <taxon>Archaea</taxon>
        <taxon>Methanobacteriati</taxon>
        <taxon>Methanobacteriota</taxon>
        <taxon>Stenosarchaea group</taxon>
        <taxon>Halobacteria</taxon>
        <taxon>Halobacteriales</taxon>
        <taxon>Haloferacaceae</taxon>
        <taxon>Haloferax</taxon>
    </lineage>
</organism>
<reference evidence="11" key="2">
    <citation type="submission" date="2020-09" db="EMBL/GenBank/DDBJ databases">
        <authorList>
            <person name="Sun Q."/>
            <person name="Sedlacek I."/>
        </authorList>
    </citation>
    <scope>NUCLEOTIDE SEQUENCE</scope>
    <source>
        <strain evidence="11">CCM 7217</strain>
    </source>
</reference>
<keyword evidence="4 8" id="KW-0547">Nucleotide-binding</keyword>
<reference evidence="11" key="1">
    <citation type="journal article" date="2014" name="Int. J. Syst. Evol. Microbiol.">
        <title>Complete genome sequence of Corynebacterium casei LMG S-19264T (=DSM 44701T), isolated from a smear-ripened cheese.</title>
        <authorList>
            <consortium name="US DOE Joint Genome Institute (JGI-PGF)"/>
            <person name="Walter F."/>
            <person name="Albersmeier A."/>
            <person name="Kalinowski J."/>
            <person name="Ruckert C."/>
        </authorList>
    </citation>
    <scope>NUCLEOTIDE SEQUENCE</scope>
    <source>
        <strain evidence="11">CCM 7217</strain>
    </source>
</reference>
<dbReference type="PANTHER" id="PTHR19136">
    <property type="entry name" value="MOLYBDENUM COFACTOR GUANYLYLTRANSFERASE"/>
    <property type="match status" value="1"/>
</dbReference>
<dbReference type="GO" id="GO:0005525">
    <property type="term" value="F:GTP binding"/>
    <property type="evidence" value="ECO:0007669"/>
    <property type="project" value="UniProtKB-UniRule"/>
</dbReference>
<dbReference type="Proteomes" id="UP000646833">
    <property type="component" value="Unassembled WGS sequence"/>
</dbReference>
<keyword evidence="5 8" id="KW-0460">Magnesium</keyword>
<dbReference type="Gene3D" id="3.90.550.10">
    <property type="entry name" value="Spore Coat Polysaccharide Biosynthesis Protein SpsA, Chain A"/>
    <property type="match status" value="1"/>
</dbReference>
<keyword evidence="6 8" id="KW-0342">GTP-binding</keyword>
<dbReference type="EMBL" id="BMCI01000005">
    <property type="protein sequence ID" value="GGC65682.1"/>
    <property type="molecule type" value="Genomic_DNA"/>
</dbReference>
<evidence type="ECO:0000256" key="2">
    <source>
        <dbReference type="ARBA" id="ARBA00022679"/>
    </source>
</evidence>
<evidence type="ECO:0000256" key="4">
    <source>
        <dbReference type="ARBA" id="ARBA00022741"/>
    </source>
</evidence>
<gene>
    <name evidence="8" type="primary">mobA</name>
    <name evidence="11" type="ORF">GCM10007209_29710</name>
</gene>
<comment type="subcellular location">
    <subcellularLocation>
        <location evidence="8">Cytoplasm</location>
    </subcellularLocation>
</comment>
<dbReference type="EC" id="2.7.7.77" evidence="8"/>
<feature type="binding site" evidence="8">
    <location>
        <position position="139"/>
    </location>
    <ligand>
        <name>Mg(2+)</name>
        <dbReference type="ChEBI" id="CHEBI:18420"/>
    </ligand>
</feature>
<comment type="function">
    <text evidence="8">Transfers a GMP moiety from GTP to Mo-molybdopterin (Mo-MPT) cofactor (Moco or molybdenum cofactor) to form Mo-molybdopterin guanine dinucleotide (Mo-MGD) cofactor.</text>
</comment>
<name>A0A830DWA2_9EURY</name>
<dbReference type="RefSeq" id="WP_188424275.1">
    <property type="nucleotide sequence ID" value="NZ_BMCI01000005.1"/>
</dbReference>
<keyword evidence="1 8" id="KW-0963">Cytoplasm</keyword>
<evidence type="ECO:0000313" key="12">
    <source>
        <dbReference type="Proteomes" id="UP000646833"/>
    </source>
</evidence>
<keyword evidence="7 8" id="KW-0501">Molybdenum cofactor biosynthesis</keyword>
<feature type="binding site" evidence="8">
    <location>
        <position position="56"/>
    </location>
    <ligand>
        <name>GTP</name>
        <dbReference type="ChEBI" id="CHEBI:37565"/>
    </ligand>
</feature>
<dbReference type="GO" id="GO:0005737">
    <property type="term" value="C:cytoplasm"/>
    <property type="evidence" value="ECO:0007669"/>
    <property type="project" value="UniProtKB-SubCell"/>
</dbReference>
<evidence type="ECO:0000256" key="3">
    <source>
        <dbReference type="ARBA" id="ARBA00022723"/>
    </source>
</evidence>
<comment type="caution">
    <text evidence="8">Lacks conserved residue(s) required for the propagation of feature annotation.</text>
</comment>
<comment type="caution">
    <text evidence="11">The sequence shown here is derived from an EMBL/GenBank/DDBJ whole genome shotgun (WGS) entry which is preliminary data.</text>
</comment>
<feature type="binding site" evidence="8">
    <location>
        <position position="139"/>
    </location>
    <ligand>
        <name>GTP</name>
        <dbReference type="ChEBI" id="CHEBI:37565"/>
    </ligand>
</feature>
<evidence type="ECO:0000313" key="11">
    <source>
        <dbReference type="EMBL" id="GGC65682.1"/>
    </source>
</evidence>
<dbReference type="AlphaFoldDB" id="A0A830DWA2"/>
<feature type="binding site" evidence="8">
    <location>
        <begin position="43"/>
        <end position="45"/>
    </location>
    <ligand>
        <name>GTP</name>
        <dbReference type="ChEBI" id="CHEBI:37565"/>
    </ligand>
</feature>
<comment type="similarity">
    <text evidence="8">Belongs to the MobA family.</text>
</comment>
<dbReference type="GO" id="GO:0006777">
    <property type="term" value="P:Mo-molybdopterin cofactor biosynthetic process"/>
    <property type="evidence" value="ECO:0007669"/>
    <property type="project" value="UniProtKB-KW"/>
</dbReference>
<dbReference type="InterPro" id="IPR013482">
    <property type="entry name" value="Molybde_CF_guanTrfase"/>
</dbReference>
<comment type="domain">
    <text evidence="8">The N-terminal domain determines nucleotide recognition and specific binding, while the C-terminal domain determines the specific binding to the target protein.</text>
</comment>
<dbReference type="GO" id="GO:0046872">
    <property type="term" value="F:metal ion binding"/>
    <property type="evidence" value="ECO:0007669"/>
    <property type="project" value="UniProtKB-KW"/>
</dbReference>
<accession>A0A830DWA2</accession>
<proteinExistence type="inferred from homology"/>
<comment type="cofactor">
    <cofactor evidence="8">
        <name>Mg(2+)</name>
        <dbReference type="ChEBI" id="CHEBI:18420"/>
    </cofactor>
</comment>
<evidence type="ECO:0000256" key="7">
    <source>
        <dbReference type="ARBA" id="ARBA00023150"/>
    </source>
</evidence>
<keyword evidence="3 8" id="KW-0479">Metal-binding</keyword>
<dbReference type="SUPFAM" id="SSF53448">
    <property type="entry name" value="Nucleotide-diphospho-sugar transferases"/>
    <property type="match status" value="1"/>
</dbReference>
<evidence type="ECO:0000256" key="1">
    <source>
        <dbReference type="ARBA" id="ARBA00022490"/>
    </source>
</evidence>
<evidence type="ECO:0000259" key="10">
    <source>
        <dbReference type="Pfam" id="PF12804"/>
    </source>
</evidence>
<evidence type="ECO:0000256" key="5">
    <source>
        <dbReference type="ARBA" id="ARBA00022842"/>
    </source>
</evidence>
<feature type="region of interest" description="Disordered" evidence="9">
    <location>
        <begin position="160"/>
        <end position="183"/>
    </location>
</feature>
<dbReference type="CDD" id="cd02503">
    <property type="entry name" value="MobA"/>
    <property type="match status" value="1"/>
</dbReference>
<protein>
    <recommendedName>
        <fullName evidence="8">Probable molybdenum cofactor guanylyltransferase</fullName>
        <shortName evidence="8">MoCo guanylyltransferase</shortName>
        <ecNumber evidence="8">2.7.7.77</ecNumber>
    </recommendedName>
    <alternativeName>
        <fullName evidence="8">GTP:molybdopterin guanylyltransferase</fullName>
    </alternativeName>
    <alternativeName>
        <fullName evidence="8">Mo-MPT guanylyltransferase</fullName>
    </alternativeName>
    <alternativeName>
        <fullName evidence="8">Molybdopterin guanylyltransferase</fullName>
    </alternativeName>
    <alternativeName>
        <fullName evidence="8">Molybdopterin-guanine dinucleotide synthase</fullName>
        <shortName evidence="8">MGD synthase</shortName>
    </alternativeName>
</protein>
<dbReference type="PANTHER" id="PTHR19136:SF81">
    <property type="entry name" value="MOLYBDENUM COFACTOR GUANYLYLTRANSFERASE"/>
    <property type="match status" value="1"/>
</dbReference>
<dbReference type="InterPro" id="IPR029044">
    <property type="entry name" value="Nucleotide-diphossugar_trans"/>
</dbReference>
<evidence type="ECO:0000256" key="8">
    <source>
        <dbReference type="HAMAP-Rule" id="MF_00316"/>
    </source>
</evidence>